<dbReference type="PANTHER" id="PTHR11879:SF22">
    <property type="entry name" value="ASPARTATE AMINOTRANSFERASE, MITOCHONDRIAL"/>
    <property type="match status" value="1"/>
</dbReference>
<dbReference type="PRINTS" id="PR00799">
    <property type="entry name" value="TRANSAMINASE"/>
</dbReference>
<protein>
    <recommendedName>
        <fullName evidence="7">Aminotransferase class I/classII large domain-containing protein</fullName>
    </recommendedName>
</protein>
<comment type="subunit">
    <text evidence="3">Homodimer.</text>
</comment>
<dbReference type="Gene3D" id="3.90.1150.10">
    <property type="entry name" value="Aspartate Aminotransferase, domain 1"/>
    <property type="match status" value="1"/>
</dbReference>
<dbReference type="RefSeq" id="WP_114894349.1">
    <property type="nucleotide sequence ID" value="NZ_CP022674.1"/>
</dbReference>
<evidence type="ECO:0000313" key="9">
    <source>
        <dbReference type="Proteomes" id="UP000253834"/>
    </source>
</evidence>
<keyword evidence="5" id="KW-0808">Transferase</keyword>
<keyword evidence="6" id="KW-0663">Pyridoxal phosphate</keyword>
<dbReference type="SUPFAM" id="SSF53383">
    <property type="entry name" value="PLP-dependent transferases"/>
    <property type="match status" value="1"/>
</dbReference>
<dbReference type="GO" id="GO:0004069">
    <property type="term" value="F:L-aspartate:2-oxoglutarate aminotransferase activity"/>
    <property type="evidence" value="ECO:0007669"/>
    <property type="project" value="TreeGrafter"/>
</dbReference>
<sequence>MIKSQKKTNIMQLLEQYSMDKRIEKVNLTAGIYTNEDGVSPILESVKEAEYYRTKNQVSKASFNIAGAAEFHQAVRTVLFPDTKGINEDEYTEVTQTLGASGALHLAGRLIKHYAPQAKIWLSSPTWENHPALLESHLGGFGYYGYQAANKDQLCLNTMLDDLQQANPGDFVLLHVCCHNPTGIDPTSFDWKLLADFFAKRKLIPLFDFAYQGFANSIQKDAEPLTIFKKYVDTLIICNSFSKNMGIYDERTGALTLVFKDREKLAHWKKTLRGLIRGSYSMPPVHGSFIASHIINDTGRFAHWEKEVEGIRNDLDQRRSLFFSELSNNGIIDEIMPYRQQKGMFLYLNLSQEKIESLRENYGIYLLDSGRMCIASLSTADMERVAKAIMNVL</sequence>
<comment type="similarity">
    <text evidence="2">Belongs to the class-I pyridoxal-phosphate-dependent aminotransferase family.</text>
</comment>
<evidence type="ECO:0000256" key="1">
    <source>
        <dbReference type="ARBA" id="ARBA00001933"/>
    </source>
</evidence>
<evidence type="ECO:0000256" key="4">
    <source>
        <dbReference type="ARBA" id="ARBA00022576"/>
    </source>
</evidence>
<proteinExistence type="inferred from homology"/>
<dbReference type="InterPro" id="IPR015424">
    <property type="entry name" value="PyrdxlP-dep_Trfase"/>
</dbReference>
<evidence type="ECO:0000313" key="8">
    <source>
        <dbReference type="EMBL" id="AXI27859.1"/>
    </source>
</evidence>
<evidence type="ECO:0000256" key="6">
    <source>
        <dbReference type="ARBA" id="ARBA00022898"/>
    </source>
</evidence>
<dbReference type="Pfam" id="PF00155">
    <property type="entry name" value="Aminotran_1_2"/>
    <property type="match status" value="1"/>
</dbReference>
<dbReference type="Proteomes" id="UP000253834">
    <property type="component" value="Chromosome"/>
</dbReference>
<dbReference type="AlphaFoldDB" id="A0AA86HWS9"/>
<evidence type="ECO:0000259" key="7">
    <source>
        <dbReference type="Pfam" id="PF00155"/>
    </source>
</evidence>
<dbReference type="CDD" id="cd00609">
    <property type="entry name" value="AAT_like"/>
    <property type="match status" value="1"/>
</dbReference>
<dbReference type="GO" id="GO:0004838">
    <property type="term" value="F:L-tyrosine-2-oxoglutarate transaminase activity"/>
    <property type="evidence" value="ECO:0007669"/>
    <property type="project" value="TreeGrafter"/>
</dbReference>
<comment type="cofactor">
    <cofactor evidence="1">
        <name>pyridoxal 5'-phosphate</name>
        <dbReference type="ChEBI" id="CHEBI:597326"/>
    </cofactor>
</comment>
<evidence type="ECO:0000256" key="3">
    <source>
        <dbReference type="ARBA" id="ARBA00011738"/>
    </source>
</evidence>
<organism evidence="8 9">
    <name type="scientific">Priestia megaterium</name>
    <name type="common">Bacillus megaterium</name>
    <dbReference type="NCBI Taxonomy" id="1404"/>
    <lineage>
        <taxon>Bacteria</taxon>
        <taxon>Bacillati</taxon>
        <taxon>Bacillota</taxon>
        <taxon>Bacilli</taxon>
        <taxon>Bacillales</taxon>
        <taxon>Bacillaceae</taxon>
        <taxon>Priestia</taxon>
    </lineage>
</organism>
<dbReference type="GO" id="GO:0005829">
    <property type="term" value="C:cytosol"/>
    <property type="evidence" value="ECO:0007669"/>
    <property type="project" value="TreeGrafter"/>
</dbReference>
<dbReference type="InterPro" id="IPR015422">
    <property type="entry name" value="PyrdxlP-dep_Trfase_small"/>
</dbReference>
<evidence type="ECO:0000256" key="2">
    <source>
        <dbReference type="ARBA" id="ARBA00007441"/>
    </source>
</evidence>
<dbReference type="GO" id="GO:0042802">
    <property type="term" value="F:identical protein binding"/>
    <property type="evidence" value="ECO:0007669"/>
    <property type="project" value="TreeGrafter"/>
</dbReference>
<dbReference type="InterPro" id="IPR015421">
    <property type="entry name" value="PyrdxlP-dep_Trfase_major"/>
</dbReference>
<name>A0AA86HWS9_PRIMG</name>
<accession>A0AA86HWS9</accession>
<feature type="domain" description="Aminotransferase class I/classII large" evidence="7">
    <location>
        <begin position="24"/>
        <end position="389"/>
    </location>
</feature>
<gene>
    <name evidence="8" type="ORF">CIB87_02100</name>
</gene>
<dbReference type="GO" id="GO:0030170">
    <property type="term" value="F:pyridoxal phosphate binding"/>
    <property type="evidence" value="ECO:0007669"/>
    <property type="project" value="InterPro"/>
</dbReference>
<dbReference type="Gene3D" id="3.40.640.10">
    <property type="entry name" value="Type I PLP-dependent aspartate aminotransferase-like (Major domain)"/>
    <property type="match status" value="1"/>
</dbReference>
<dbReference type="GO" id="GO:0033585">
    <property type="term" value="P:L-phenylalanine biosynthetic process from chorismate via phenylpyruvate"/>
    <property type="evidence" value="ECO:0007669"/>
    <property type="project" value="TreeGrafter"/>
</dbReference>
<dbReference type="PANTHER" id="PTHR11879">
    <property type="entry name" value="ASPARTATE AMINOTRANSFERASE"/>
    <property type="match status" value="1"/>
</dbReference>
<reference evidence="8 9" key="1">
    <citation type="submission" date="2017-07" db="EMBL/GenBank/DDBJ databases">
        <title>Isolation and development of strain Bacillus megaterium SR7 for enhanced growth and metabolite production under supercritical carbon dioxide.</title>
        <authorList>
            <person name="Freedman A.J.E."/>
            <person name="Peet K.C."/>
            <person name="Boock J.T."/>
            <person name="Penn K."/>
            <person name="Prather K.L.J."/>
            <person name="Thompson J.R."/>
        </authorList>
    </citation>
    <scope>NUCLEOTIDE SEQUENCE [LARGE SCALE GENOMIC DNA]</scope>
    <source>
        <strain evidence="8 9">SR7</strain>
    </source>
</reference>
<dbReference type="NCBIfam" id="NF006719">
    <property type="entry name" value="PRK09257.1"/>
    <property type="match status" value="1"/>
</dbReference>
<dbReference type="InterPro" id="IPR000796">
    <property type="entry name" value="Asp_trans"/>
</dbReference>
<evidence type="ECO:0000256" key="5">
    <source>
        <dbReference type="ARBA" id="ARBA00022679"/>
    </source>
</evidence>
<dbReference type="EMBL" id="CP022674">
    <property type="protein sequence ID" value="AXI27859.1"/>
    <property type="molecule type" value="Genomic_DNA"/>
</dbReference>
<dbReference type="InterPro" id="IPR004839">
    <property type="entry name" value="Aminotransferase_I/II_large"/>
</dbReference>
<keyword evidence="4" id="KW-0032">Aminotransferase</keyword>